<dbReference type="RefSeq" id="WP_057152275.1">
    <property type="nucleotide sequence ID" value="NZ_AYZM01000158.1"/>
</dbReference>
<dbReference type="InterPro" id="IPR029058">
    <property type="entry name" value="AB_hydrolase_fold"/>
</dbReference>
<dbReference type="GO" id="GO:0016787">
    <property type="term" value="F:hydrolase activity"/>
    <property type="evidence" value="ECO:0007669"/>
    <property type="project" value="UniProtKB-KW"/>
</dbReference>
<reference evidence="1 2" key="1">
    <citation type="journal article" date="2015" name="Genome Announc.">
        <title>Expanding the biotechnology potential of lactobacilli through comparative genomics of 213 strains and associated genera.</title>
        <authorList>
            <person name="Sun Z."/>
            <person name="Harris H.M."/>
            <person name="McCann A."/>
            <person name="Guo C."/>
            <person name="Argimon S."/>
            <person name="Zhang W."/>
            <person name="Yang X."/>
            <person name="Jeffery I.B."/>
            <person name="Cooney J.C."/>
            <person name="Kagawa T.F."/>
            <person name="Liu W."/>
            <person name="Song Y."/>
            <person name="Salvetti E."/>
            <person name="Wrobel A."/>
            <person name="Rasinkangas P."/>
            <person name="Parkhill J."/>
            <person name="Rea M.C."/>
            <person name="O'Sullivan O."/>
            <person name="Ritari J."/>
            <person name="Douillard F.P."/>
            <person name="Paul Ross R."/>
            <person name="Yang R."/>
            <person name="Briner A.E."/>
            <person name="Felis G.E."/>
            <person name="de Vos W.M."/>
            <person name="Barrangou R."/>
            <person name="Klaenhammer T.R."/>
            <person name="Caufield P.W."/>
            <person name="Cui Y."/>
            <person name="Zhang H."/>
            <person name="O'Toole P.W."/>
        </authorList>
    </citation>
    <scope>NUCLEOTIDE SEQUENCE [LARGE SCALE GENOMIC DNA]</scope>
    <source>
        <strain evidence="1 2">DSM 23365</strain>
    </source>
</reference>
<keyword evidence="2" id="KW-1185">Reference proteome</keyword>
<organism evidence="1 2">
    <name type="scientific">Secundilactobacillus similis DSM 23365 = JCM 2765</name>
    <dbReference type="NCBI Taxonomy" id="1423804"/>
    <lineage>
        <taxon>Bacteria</taxon>
        <taxon>Bacillati</taxon>
        <taxon>Bacillota</taxon>
        <taxon>Bacilli</taxon>
        <taxon>Lactobacillales</taxon>
        <taxon>Lactobacillaceae</taxon>
        <taxon>Secundilactobacillus</taxon>
    </lineage>
</organism>
<dbReference type="Gene3D" id="3.40.50.1820">
    <property type="entry name" value="alpha/beta hydrolase"/>
    <property type="match status" value="1"/>
</dbReference>
<dbReference type="InterPro" id="IPR010315">
    <property type="entry name" value="DUF915_hydro-like"/>
</dbReference>
<sequence length="280" mass="31413">MKRLIMIIVTILVLLGISINIIAPAAEATPKPRTTPTLYLHGYGGGPKSMAFLMNQAVEHARAQSALVATVSPTGQVQLRGDWRAHNRHPLIQVIFTDNHTRDAKQLSRWLRNVLVALQARYQFKQFNVVAHSLGNSAVLQYLLQNSDNSKLPQLARYVAIAGNFDGIPGQHRHQHPNRILPSGRPTWETPAYQAALTHQGQLRLQHTRILNLYGNLADGSDSDGKILNASSRSLGYLVRDRVGSYHEHVFYGIYAQHSRLRRNPQVAEITDTFLWQSQN</sequence>
<dbReference type="Pfam" id="PF06028">
    <property type="entry name" value="DUF915"/>
    <property type="match status" value="1"/>
</dbReference>
<gene>
    <name evidence="1" type="ORF">FD14_GL002089</name>
</gene>
<dbReference type="EMBL" id="AYZM01000158">
    <property type="protein sequence ID" value="KRN18225.1"/>
    <property type="molecule type" value="Genomic_DNA"/>
</dbReference>
<dbReference type="PATRIC" id="fig|1423804.4.peg.2270"/>
<evidence type="ECO:0000313" key="1">
    <source>
        <dbReference type="EMBL" id="KRN18225.1"/>
    </source>
</evidence>
<dbReference type="STRING" id="1423804.FD14_GL002089"/>
<dbReference type="OrthoDB" id="503948at2"/>
<evidence type="ECO:0000313" key="2">
    <source>
        <dbReference type="Proteomes" id="UP000051442"/>
    </source>
</evidence>
<keyword evidence="1" id="KW-0378">Hydrolase</keyword>
<protein>
    <submittedName>
        <fullName evidence="1">Putative cell surface hydrolase (Putative)</fullName>
    </submittedName>
</protein>
<name>A0A0R2EQ73_9LACO</name>
<dbReference type="SUPFAM" id="SSF53474">
    <property type="entry name" value="alpha/beta-Hydrolases"/>
    <property type="match status" value="1"/>
</dbReference>
<comment type="caution">
    <text evidence="1">The sequence shown here is derived from an EMBL/GenBank/DDBJ whole genome shotgun (WGS) entry which is preliminary data.</text>
</comment>
<accession>A0A0R2EQ73</accession>
<dbReference type="AlphaFoldDB" id="A0A0R2EQ73"/>
<dbReference type="Proteomes" id="UP000051442">
    <property type="component" value="Unassembled WGS sequence"/>
</dbReference>
<proteinExistence type="predicted"/>